<dbReference type="PANTHER" id="PTHR35807">
    <property type="entry name" value="TRANSCRIPTIONAL REGULATOR REDD-RELATED"/>
    <property type="match status" value="1"/>
</dbReference>
<reference evidence="3" key="1">
    <citation type="submission" date="2022-01" db="EMBL/GenBank/DDBJ databases">
        <title>Genome sequnece data of strain Bradyrhizobium sp. nov.</title>
        <authorList>
            <person name="Zhang J."/>
        </authorList>
    </citation>
    <scope>NUCLEOTIDE SEQUENCE</scope>
    <source>
        <strain evidence="3">WYCCWR 13023</strain>
    </source>
</reference>
<comment type="caution">
    <text evidence="3">The sequence shown here is derived from an EMBL/GenBank/DDBJ whole genome shotgun (WGS) entry which is preliminary data.</text>
</comment>
<dbReference type="AlphaFoldDB" id="A0A9X1RIJ1"/>
<accession>A0A9X1RIJ1</accession>
<dbReference type="Proteomes" id="UP001139054">
    <property type="component" value="Unassembled WGS sequence"/>
</dbReference>
<dbReference type="RefSeq" id="WP_237891511.1">
    <property type="nucleotide sequence ID" value="NZ_JAKLTY010000024.1"/>
</dbReference>
<dbReference type="InterPro" id="IPR011990">
    <property type="entry name" value="TPR-like_helical_dom_sf"/>
</dbReference>
<proteinExistence type="predicted"/>
<evidence type="ECO:0000313" key="3">
    <source>
        <dbReference type="EMBL" id="MCG2630895.1"/>
    </source>
</evidence>
<dbReference type="Pfam" id="PF13432">
    <property type="entry name" value="TPR_16"/>
    <property type="match status" value="2"/>
</dbReference>
<evidence type="ECO:0000313" key="4">
    <source>
        <dbReference type="Proteomes" id="UP001139054"/>
    </source>
</evidence>
<dbReference type="Pfam" id="PF03704">
    <property type="entry name" value="BTAD"/>
    <property type="match status" value="1"/>
</dbReference>
<sequence length="740" mass="80778">MGPQLTSRSTMRLRLLGRLVVTTIHDQSSAIALPTRKSGVLLAYLAMSRDYAAQREELATLLWGDCSDQQARQSLRQALAMLRKHLGPSLVIADAGVVRLDGELWSIDAREFEQLSRSTKAAELALAARLFTGDFLAGHHIDEEGIEEWVAGQRTRLQLAAAHLCATFVERPDLVTDPNDAIAAVEQLIALDPLREDVQRLAIALYARYHGRHEALTRAAGFADVLQRELGVGPEKATREMLDGLRSSAVEADRAVAVDCAAAPAIPDAPRLSPAAVAPRHKKSALRQMVGRVLAGSGLVLVLTLGALFELRARQHTDVAELAAGASPEAGDFWRSPSSGGEVTLPNGLVPILMLPFTTLGAADDHLQLTADMLTDDLTNTLSRLPSFRVISQQTARSFAVQPIDVGRLGHELKVRYVLEGSVRRQEEGLRVNVELVDPSSRLSIWSSRIERDGADRQGLRDEIVARLARELQFEMLPIESSRLSQSSDAAALAYRGWAALSEVRLDGYRQALALFEGALEKEPQNLRALTGIGAYHARMGAQVLDTESRAHRKAAIEILRKVLERDPDSSNAHFYLALALNTLPTLPEAMEHLERAIRIDPSDASAHAQIGNGLIRSGRPAEGLAHVRYAIRLSPRDPIMPIWLEFAGNGELELKRYPEAIALFKRSVALNPRYPRGWAGLTAAYALTGDVEESHRMAERLRMFAPTLDNNGLASQFGRHPGSALRAGLQLALAAPADR</sequence>
<evidence type="ECO:0000256" key="1">
    <source>
        <dbReference type="PROSITE-ProRule" id="PRU00339"/>
    </source>
</evidence>
<evidence type="ECO:0000259" key="2">
    <source>
        <dbReference type="SMART" id="SM01043"/>
    </source>
</evidence>
<dbReference type="SMART" id="SM01043">
    <property type="entry name" value="BTAD"/>
    <property type="match status" value="1"/>
</dbReference>
<dbReference type="InterPro" id="IPR036388">
    <property type="entry name" value="WH-like_DNA-bd_sf"/>
</dbReference>
<dbReference type="SUPFAM" id="SSF48452">
    <property type="entry name" value="TPR-like"/>
    <property type="match status" value="2"/>
</dbReference>
<dbReference type="PROSITE" id="PS50005">
    <property type="entry name" value="TPR"/>
    <property type="match status" value="1"/>
</dbReference>
<feature type="repeat" description="TPR" evidence="1">
    <location>
        <begin position="571"/>
        <end position="604"/>
    </location>
</feature>
<gene>
    <name evidence="3" type="ORF">L6654_30135</name>
</gene>
<keyword evidence="1" id="KW-0802">TPR repeat</keyword>
<dbReference type="SMART" id="SM00028">
    <property type="entry name" value="TPR"/>
    <property type="match status" value="5"/>
</dbReference>
<dbReference type="InterPro" id="IPR051677">
    <property type="entry name" value="AfsR-DnrI-RedD_regulator"/>
</dbReference>
<organism evidence="3 4">
    <name type="scientific">Bradyrhizobium zhengyangense</name>
    <dbReference type="NCBI Taxonomy" id="2911009"/>
    <lineage>
        <taxon>Bacteria</taxon>
        <taxon>Pseudomonadati</taxon>
        <taxon>Pseudomonadota</taxon>
        <taxon>Alphaproteobacteria</taxon>
        <taxon>Hyphomicrobiales</taxon>
        <taxon>Nitrobacteraceae</taxon>
        <taxon>Bradyrhizobium</taxon>
    </lineage>
</organism>
<protein>
    <submittedName>
        <fullName evidence="3">Tetratricopeptide repeat protein</fullName>
    </submittedName>
</protein>
<dbReference type="InterPro" id="IPR005158">
    <property type="entry name" value="BTAD"/>
</dbReference>
<dbReference type="Gene3D" id="1.10.10.10">
    <property type="entry name" value="Winged helix-like DNA-binding domain superfamily/Winged helix DNA-binding domain"/>
    <property type="match status" value="1"/>
</dbReference>
<feature type="domain" description="Bacterial transcriptional activator" evidence="2">
    <location>
        <begin position="107"/>
        <end position="246"/>
    </location>
</feature>
<dbReference type="InterPro" id="IPR019734">
    <property type="entry name" value="TPR_rpt"/>
</dbReference>
<dbReference type="Gene3D" id="1.25.40.10">
    <property type="entry name" value="Tetratricopeptide repeat domain"/>
    <property type="match status" value="3"/>
</dbReference>
<name>A0A9X1RIJ1_9BRAD</name>
<dbReference type="EMBL" id="JAKLTY010000024">
    <property type="protein sequence ID" value="MCG2630895.1"/>
    <property type="molecule type" value="Genomic_DNA"/>
</dbReference>